<keyword evidence="4" id="KW-1185">Reference proteome</keyword>
<feature type="compositionally biased region" description="Polar residues" evidence="1">
    <location>
        <begin position="73"/>
        <end position="86"/>
    </location>
</feature>
<keyword evidence="2" id="KW-0732">Signal</keyword>
<dbReference type="RefSeq" id="WP_249303054.1">
    <property type="nucleotide sequence ID" value="NZ_JACRSW010000010.1"/>
</dbReference>
<feature type="region of interest" description="Disordered" evidence="1">
    <location>
        <begin position="73"/>
        <end position="95"/>
    </location>
</feature>
<organism evidence="3 4">
    <name type="scientific">Jutongia hominis</name>
    <dbReference type="NCBI Taxonomy" id="2763664"/>
    <lineage>
        <taxon>Bacteria</taxon>
        <taxon>Bacillati</taxon>
        <taxon>Bacillota</taxon>
        <taxon>Clostridia</taxon>
        <taxon>Lachnospirales</taxon>
        <taxon>Lachnospiraceae</taxon>
        <taxon>Jutongia</taxon>
    </lineage>
</organism>
<comment type="caution">
    <text evidence="3">The sequence shown here is derived from an EMBL/GenBank/DDBJ whole genome shotgun (WGS) entry which is preliminary data.</text>
</comment>
<evidence type="ECO:0000313" key="3">
    <source>
        <dbReference type="EMBL" id="MBC8556704.1"/>
    </source>
</evidence>
<dbReference type="PROSITE" id="PS51257">
    <property type="entry name" value="PROKAR_LIPOPROTEIN"/>
    <property type="match status" value="1"/>
</dbReference>
<evidence type="ECO:0000256" key="2">
    <source>
        <dbReference type="SAM" id="SignalP"/>
    </source>
</evidence>
<evidence type="ECO:0000256" key="1">
    <source>
        <dbReference type="SAM" id="MobiDB-lite"/>
    </source>
</evidence>
<gene>
    <name evidence="3" type="ORF">H8700_03150</name>
</gene>
<proteinExistence type="predicted"/>
<name>A0ABR7MSR2_9FIRM</name>
<feature type="signal peptide" evidence="2">
    <location>
        <begin position="1"/>
        <end position="30"/>
    </location>
</feature>
<reference evidence="3 4" key="1">
    <citation type="submission" date="2020-08" db="EMBL/GenBank/DDBJ databases">
        <title>Genome public.</title>
        <authorList>
            <person name="Liu C."/>
            <person name="Sun Q."/>
        </authorList>
    </citation>
    <scope>NUCLEOTIDE SEQUENCE [LARGE SCALE GENOMIC DNA]</scope>
    <source>
        <strain evidence="3 4">BX3</strain>
    </source>
</reference>
<feature type="chain" id="PRO_5047327665" evidence="2">
    <location>
        <begin position="31"/>
        <end position="297"/>
    </location>
</feature>
<dbReference type="Proteomes" id="UP000637513">
    <property type="component" value="Unassembled WGS sequence"/>
</dbReference>
<protein>
    <submittedName>
        <fullName evidence="3">Uncharacterized protein</fullName>
    </submittedName>
</protein>
<accession>A0ABR7MSR2</accession>
<sequence length="297" mass="33831">MKMKKSILYTILATLAIGCLSIGDSSQSKALETENVIAPKTTREAKEYSSTSEIITVIPRPEMTPAAPVIIQPGQSMPSTAPQRTASPDIPLNPEEKDENGKYVVRIYMNYGYGNFQILSETRSCDNGEIIQLPRFYENEIIDYWVCQYQDQTVRKELWIKDNKVQDSSIEVNGSMKLTAYVECMFPAINSSSPIPTKSSNTHKSNSAIDRQKPVFKNLINKKTYYKKKVIAYVKDNKAIKKVTINGKKVKLTKVKKGKYKNYWKFTITRQKKITRYKVVAIDPSGNQAKRTIYLKK</sequence>
<dbReference type="EMBL" id="JACRSW010000010">
    <property type="protein sequence ID" value="MBC8556704.1"/>
    <property type="molecule type" value="Genomic_DNA"/>
</dbReference>
<evidence type="ECO:0000313" key="4">
    <source>
        <dbReference type="Proteomes" id="UP000637513"/>
    </source>
</evidence>